<dbReference type="GO" id="GO:0005737">
    <property type="term" value="C:cytoplasm"/>
    <property type="evidence" value="ECO:0007669"/>
    <property type="project" value="TreeGrafter"/>
</dbReference>
<dbReference type="PROSITE" id="PS00059">
    <property type="entry name" value="ADH_ZINC"/>
    <property type="match status" value="1"/>
</dbReference>
<proteinExistence type="inferred from homology"/>
<evidence type="ECO:0000256" key="4">
    <source>
        <dbReference type="ARBA" id="ARBA00022833"/>
    </source>
</evidence>
<comment type="similarity">
    <text evidence="2 7">Belongs to the zinc-containing alcohol dehydrogenase family.</text>
</comment>
<keyword evidence="6" id="KW-0520">NAD</keyword>
<comment type="cofactor">
    <cofactor evidence="1 7">
        <name>Zn(2+)</name>
        <dbReference type="ChEBI" id="CHEBI:29105"/>
    </cofactor>
</comment>
<dbReference type="InterPro" id="IPR013149">
    <property type="entry name" value="ADH-like_C"/>
</dbReference>
<dbReference type="Gene3D" id="3.90.180.10">
    <property type="entry name" value="Medium-chain alcohol dehydrogenases, catalytic domain"/>
    <property type="match status" value="1"/>
</dbReference>
<dbReference type="SUPFAM" id="SSF50129">
    <property type="entry name" value="GroES-like"/>
    <property type="match status" value="1"/>
</dbReference>
<evidence type="ECO:0000256" key="2">
    <source>
        <dbReference type="ARBA" id="ARBA00008072"/>
    </source>
</evidence>
<dbReference type="Pfam" id="PF00107">
    <property type="entry name" value="ADH_zinc_N"/>
    <property type="match status" value="1"/>
</dbReference>
<dbReference type="GO" id="GO:0008270">
    <property type="term" value="F:zinc ion binding"/>
    <property type="evidence" value="ECO:0007669"/>
    <property type="project" value="InterPro"/>
</dbReference>
<evidence type="ECO:0000313" key="10">
    <source>
        <dbReference type="Proteomes" id="UP000091956"/>
    </source>
</evidence>
<protein>
    <recommendedName>
        <fullName evidence="8">Enoyl reductase (ER) domain-containing protein</fullName>
    </recommendedName>
</protein>
<accession>A0A2P2SX40</accession>
<dbReference type="STRING" id="342668.A0A2P2SX40"/>
<sequence>MAEAAAAPQTFDIPATYKAAVYDAPGTMSTKIETLDTPTPGPGEVLVRLTHSGVCHSDLGVMTNSWKGLPFPTQPGQVGGHEGVGVIHKLGPAAGPSNVKVGDRVGIKWISYACGSCAACSVGADGVCFNQKISGYYTPGTFQQYVLAPASYVTPIPAGLKSEAAAPLLCAGLTSYAALRKSGAQSGQFVVIAGAGGGLGHLAIQIGAKGMGLRMIGVDHGSKEELVKESGAEAFFDVTKFDDKGLAEEIKKVTGGLGAHAVIVCTAVNKAYAQSLGLLRFGGTVVCVGMPEGELVPIASADPGSLVARQLTIVGSAVGNQREAAEVLELAARGLVSTHMRVEKLDNLTEVFKEMEGGKLQGRVVIDLE</sequence>
<gene>
    <name evidence="9" type="ORF">VE01_00612</name>
</gene>
<evidence type="ECO:0000256" key="7">
    <source>
        <dbReference type="RuleBase" id="RU361277"/>
    </source>
</evidence>
<dbReference type="InterPro" id="IPR020843">
    <property type="entry name" value="ER"/>
</dbReference>
<evidence type="ECO:0000259" key="8">
    <source>
        <dbReference type="SMART" id="SM00829"/>
    </source>
</evidence>
<reference evidence="9 10" key="1">
    <citation type="submission" date="2016-03" db="EMBL/GenBank/DDBJ databases">
        <title>Comparative genomics of Pseudogymnoascus destructans, the fungus causing white-nose syndrome of bats.</title>
        <authorList>
            <person name="Palmer J.M."/>
            <person name="Drees K.P."/>
            <person name="Foster J.T."/>
            <person name="Lindner D.L."/>
        </authorList>
    </citation>
    <scope>NUCLEOTIDE SEQUENCE [LARGE SCALE GENOMIC DNA]</scope>
    <source>
        <strain evidence="9 10">UAMH 10579</strain>
    </source>
</reference>
<dbReference type="GeneID" id="28833998"/>
<keyword evidence="5" id="KW-0560">Oxidoreductase</keyword>
<dbReference type="RefSeq" id="XP_018135154.1">
    <property type="nucleotide sequence ID" value="XM_018270140.2"/>
</dbReference>
<evidence type="ECO:0000256" key="1">
    <source>
        <dbReference type="ARBA" id="ARBA00001947"/>
    </source>
</evidence>
<dbReference type="InterPro" id="IPR013154">
    <property type="entry name" value="ADH-like_N"/>
</dbReference>
<dbReference type="FunFam" id="3.40.50.720:FF:000039">
    <property type="entry name" value="Alcohol dehydrogenase AdhP"/>
    <property type="match status" value="1"/>
</dbReference>
<evidence type="ECO:0000256" key="6">
    <source>
        <dbReference type="ARBA" id="ARBA00023027"/>
    </source>
</evidence>
<organism evidence="9 10">
    <name type="scientific">Pseudogymnoascus verrucosus</name>
    <dbReference type="NCBI Taxonomy" id="342668"/>
    <lineage>
        <taxon>Eukaryota</taxon>
        <taxon>Fungi</taxon>
        <taxon>Dikarya</taxon>
        <taxon>Ascomycota</taxon>
        <taxon>Pezizomycotina</taxon>
        <taxon>Leotiomycetes</taxon>
        <taxon>Thelebolales</taxon>
        <taxon>Thelebolaceae</taxon>
        <taxon>Pseudogymnoascus</taxon>
    </lineage>
</organism>
<dbReference type="EMBL" id="KV460206">
    <property type="protein sequence ID" value="OBU01422.1"/>
    <property type="molecule type" value="Genomic_DNA"/>
</dbReference>
<feature type="domain" description="Enoyl reductase (ER)" evidence="8">
    <location>
        <begin position="26"/>
        <end position="366"/>
    </location>
</feature>
<dbReference type="Proteomes" id="UP000091956">
    <property type="component" value="Unassembled WGS sequence"/>
</dbReference>
<dbReference type="PANTHER" id="PTHR42940">
    <property type="entry name" value="ALCOHOL DEHYDROGENASE 1-RELATED"/>
    <property type="match status" value="1"/>
</dbReference>
<dbReference type="Pfam" id="PF08240">
    <property type="entry name" value="ADH_N"/>
    <property type="match status" value="1"/>
</dbReference>
<dbReference type="GO" id="GO:0004022">
    <property type="term" value="F:alcohol dehydrogenase (NAD+) activity"/>
    <property type="evidence" value="ECO:0007669"/>
    <property type="project" value="TreeGrafter"/>
</dbReference>
<dbReference type="SUPFAM" id="SSF51735">
    <property type="entry name" value="NAD(P)-binding Rossmann-fold domains"/>
    <property type="match status" value="1"/>
</dbReference>
<dbReference type="AlphaFoldDB" id="A0A2P2SX40"/>
<dbReference type="PANTHER" id="PTHR42940:SF5">
    <property type="entry name" value="ALCOHOL DEHYDROGENASE 2"/>
    <property type="match status" value="1"/>
</dbReference>
<evidence type="ECO:0000256" key="5">
    <source>
        <dbReference type="ARBA" id="ARBA00023002"/>
    </source>
</evidence>
<evidence type="ECO:0000313" key="9">
    <source>
        <dbReference type="EMBL" id="OBU01422.1"/>
    </source>
</evidence>
<name>A0A2P2SX40_9PEZI</name>
<dbReference type="InterPro" id="IPR002328">
    <property type="entry name" value="ADH_Zn_CS"/>
</dbReference>
<dbReference type="CDD" id="cd08297">
    <property type="entry name" value="CAD3"/>
    <property type="match status" value="1"/>
</dbReference>
<dbReference type="Gene3D" id="3.40.50.720">
    <property type="entry name" value="NAD(P)-binding Rossmann-like Domain"/>
    <property type="match status" value="1"/>
</dbReference>
<dbReference type="InterPro" id="IPR011032">
    <property type="entry name" value="GroES-like_sf"/>
</dbReference>
<keyword evidence="10" id="KW-1185">Reference proteome</keyword>
<keyword evidence="4 7" id="KW-0862">Zinc</keyword>
<dbReference type="OrthoDB" id="1879366at2759"/>
<dbReference type="SMART" id="SM00829">
    <property type="entry name" value="PKS_ER"/>
    <property type="match status" value="1"/>
</dbReference>
<keyword evidence="3 7" id="KW-0479">Metal-binding</keyword>
<reference evidence="10" key="2">
    <citation type="journal article" date="2018" name="Nat. Commun.">
        <title>Extreme sensitivity to ultraviolet light in the fungal pathogen causing white-nose syndrome of bats.</title>
        <authorList>
            <person name="Palmer J.M."/>
            <person name="Drees K.P."/>
            <person name="Foster J.T."/>
            <person name="Lindner D.L."/>
        </authorList>
    </citation>
    <scope>NUCLEOTIDE SEQUENCE [LARGE SCALE GENOMIC DNA]</scope>
    <source>
        <strain evidence="10">UAMH 10579</strain>
    </source>
</reference>
<dbReference type="InterPro" id="IPR036291">
    <property type="entry name" value="NAD(P)-bd_dom_sf"/>
</dbReference>
<evidence type="ECO:0000256" key="3">
    <source>
        <dbReference type="ARBA" id="ARBA00022723"/>
    </source>
</evidence>